<keyword evidence="1" id="KW-1133">Transmembrane helix</keyword>
<evidence type="ECO:0000313" key="2">
    <source>
        <dbReference type="EMBL" id="JAH45404.1"/>
    </source>
</evidence>
<keyword evidence="1" id="KW-0472">Membrane</keyword>
<dbReference type="AlphaFoldDB" id="A0A0E9SVM2"/>
<name>A0A0E9SVM2_ANGAN</name>
<protein>
    <submittedName>
        <fullName evidence="2">Uncharacterized protein</fullName>
    </submittedName>
</protein>
<sequence length="45" mass="5502">MVTTNQTLANRATFRQNIWAFPMIECYRLLFVFLVFRVSCLFFYE</sequence>
<accession>A0A0E9SVM2</accession>
<reference evidence="2" key="2">
    <citation type="journal article" date="2015" name="Fish Shellfish Immunol.">
        <title>Early steps in the European eel (Anguilla anguilla)-Vibrio vulnificus interaction in the gills: Role of the RtxA13 toxin.</title>
        <authorList>
            <person name="Callol A."/>
            <person name="Pajuelo D."/>
            <person name="Ebbesson L."/>
            <person name="Teles M."/>
            <person name="MacKenzie S."/>
            <person name="Amaro C."/>
        </authorList>
    </citation>
    <scope>NUCLEOTIDE SEQUENCE</scope>
</reference>
<reference evidence="2" key="1">
    <citation type="submission" date="2014-11" db="EMBL/GenBank/DDBJ databases">
        <authorList>
            <person name="Amaro Gonzalez C."/>
        </authorList>
    </citation>
    <scope>NUCLEOTIDE SEQUENCE</scope>
</reference>
<keyword evidence="1" id="KW-0812">Transmembrane</keyword>
<proteinExistence type="predicted"/>
<evidence type="ECO:0000256" key="1">
    <source>
        <dbReference type="SAM" id="Phobius"/>
    </source>
</evidence>
<dbReference type="EMBL" id="GBXM01063173">
    <property type="protein sequence ID" value="JAH45404.1"/>
    <property type="molecule type" value="Transcribed_RNA"/>
</dbReference>
<feature type="transmembrane region" description="Helical" evidence="1">
    <location>
        <begin position="26"/>
        <end position="44"/>
    </location>
</feature>
<organism evidence="2">
    <name type="scientific">Anguilla anguilla</name>
    <name type="common">European freshwater eel</name>
    <name type="synonym">Muraena anguilla</name>
    <dbReference type="NCBI Taxonomy" id="7936"/>
    <lineage>
        <taxon>Eukaryota</taxon>
        <taxon>Metazoa</taxon>
        <taxon>Chordata</taxon>
        <taxon>Craniata</taxon>
        <taxon>Vertebrata</taxon>
        <taxon>Euteleostomi</taxon>
        <taxon>Actinopterygii</taxon>
        <taxon>Neopterygii</taxon>
        <taxon>Teleostei</taxon>
        <taxon>Anguilliformes</taxon>
        <taxon>Anguillidae</taxon>
        <taxon>Anguilla</taxon>
    </lineage>
</organism>